<sequence>MTYTISITIDSAGLSTINAAGQSVALISNIIAQAALIRGTTLPITWLVFKPLSKNVVTWNGDCLLYATATPLQFGATIQISGQTNNPIQLGWLYTFAQGQFTGASGLGDTYNLDNQMPTPPFSFGLAQQATVNSVQAFAPLNALPVLNNETANFLPTGEIWLFLTSIEECGTVMEAVPDNALSISLTRQQPAVNVGFNDSTNTFYLNS</sequence>
<protein>
    <submittedName>
        <fullName evidence="1">Uncharacterized protein</fullName>
    </submittedName>
</protein>
<accession>L0DEI2</accession>
<proteinExistence type="predicted"/>
<dbReference type="HOGENOM" id="CLU_111916_0_0_0"/>
<name>L0DEI2_SINAD</name>
<reference evidence="1 2" key="1">
    <citation type="submission" date="2012-02" db="EMBL/GenBank/DDBJ databases">
        <title>Complete sequence of chromosome of Singulisphaera acidiphila DSM 18658.</title>
        <authorList>
            <consortium name="US DOE Joint Genome Institute (JGI-PGF)"/>
            <person name="Lucas S."/>
            <person name="Copeland A."/>
            <person name="Lapidus A."/>
            <person name="Glavina del Rio T."/>
            <person name="Dalin E."/>
            <person name="Tice H."/>
            <person name="Bruce D."/>
            <person name="Goodwin L."/>
            <person name="Pitluck S."/>
            <person name="Peters L."/>
            <person name="Ovchinnikova G."/>
            <person name="Chertkov O."/>
            <person name="Kyrpides N."/>
            <person name="Mavromatis K."/>
            <person name="Ivanova N."/>
            <person name="Brettin T."/>
            <person name="Detter J.C."/>
            <person name="Han C."/>
            <person name="Larimer F."/>
            <person name="Land M."/>
            <person name="Hauser L."/>
            <person name="Markowitz V."/>
            <person name="Cheng J.-F."/>
            <person name="Hugenholtz P."/>
            <person name="Woyke T."/>
            <person name="Wu D."/>
            <person name="Tindall B."/>
            <person name="Pomrenke H."/>
            <person name="Brambilla E."/>
            <person name="Klenk H.-P."/>
            <person name="Eisen J.A."/>
        </authorList>
    </citation>
    <scope>NUCLEOTIDE SEQUENCE [LARGE SCALE GENOMIC DNA]</scope>
    <source>
        <strain evidence="2">ATCC BAA-1392 / DSM 18658 / VKM B-2454 / MOB10</strain>
    </source>
</reference>
<dbReference type="EMBL" id="CP003364">
    <property type="protein sequence ID" value="AGA27233.1"/>
    <property type="molecule type" value="Genomic_DNA"/>
</dbReference>
<dbReference type="eggNOG" id="ENOG50338S2">
    <property type="taxonomic scope" value="Bacteria"/>
</dbReference>
<gene>
    <name evidence="1" type="ordered locus">Sinac_2949</name>
</gene>
<dbReference type="Proteomes" id="UP000010798">
    <property type="component" value="Chromosome"/>
</dbReference>
<evidence type="ECO:0000313" key="1">
    <source>
        <dbReference type="EMBL" id="AGA27233.1"/>
    </source>
</evidence>
<evidence type="ECO:0000313" key="2">
    <source>
        <dbReference type="Proteomes" id="UP000010798"/>
    </source>
</evidence>
<dbReference type="AlphaFoldDB" id="L0DEI2"/>
<organism evidence="1 2">
    <name type="scientific">Singulisphaera acidiphila (strain ATCC BAA-1392 / DSM 18658 / VKM B-2454 / MOB10)</name>
    <dbReference type="NCBI Taxonomy" id="886293"/>
    <lineage>
        <taxon>Bacteria</taxon>
        <taxon>Pseudomonadati</taxon>
        <taxon>Planctomycetota</taxon>
        <taxon>Planctomycetia</taxon>
        <taxon>Isosphaerales</taxon>
        <taxon>Isosphaeraceae</taxon>
        <taxon>Singulisphaera</taxon>
    </lineage>
</organism>
<dbReference type="KEGG" id="saci:Sinac_2949"/>
<dbReference type="STRING" id="886293.Sinac_2949"/>
<keyword evidence="2" id="KW-1185">Reference proteome</keyword>